<dbReference type="InterPro" id="IPR036390">
    <property type="entry name" value="WH_DNA-bd_sf"/>
</dbReference>
<protein>
    <submittedName>
        <fullName evidence="1">DUF742 domain-containing protein</fullName>
    </submittedName>
</protein>
<accession>A0ABN1RDL3</accession>
<proteinExistence type="predicted"/>
<dbReference type="SUPFAM" id="SSF46785">
    <property type="entry name" value="Winged helix' DNA-binding domain"/>
    <property type="match status" value="1"/>
</dbReference>
<reference evidence="1 2" key="1">
    <citation type="journal article" date="2019" name="Int. J. Syst. Evol. Microbiol.">
        <title>The Global Catalogue of Microorganisms (GCM) 10K type strain sequencing project: providing services to taxonomists for standard genome sequencing and annotation.</title>
        <authorList>
            <consortium name="The Broad Institute Genomics Platform"/>
            <consortium name="The Broad Institute Genome Sequencing Center for Infectious Disease"/>
            <person name="Wu L."/>
            <person name="Ma J."/>
        </authorList>
    </citation>
    <scope>NUCLEOTIDE SEQUENCE [LARGE SCALE GENOMIC DNA]</scope>
    <source>
        <strain evidence="1 2">JCM 10696</strain>
    </source>
</reference>
<keyword evidence="2" id="KW-1185">Reference proteome</keyword>
<dbReference type="Pfam" id="PF05331">
    <property type="entry name" value="DUF742"/>
    <property type="match status" value="1"/>
</dbReference>
<dbReference type="RefSeq" id="WP_344242385.1">
    <property type="nucleotide sequence ID" value="NZ_BAAAHH010000016.1"/>
</dbReference>
<organism evidence="1 2">
    <name type="scientific">Actinocorallia libanotica</name>
    <dbReference type="NCBI Taxonomy" id="46162"/>
    <lineage>
        <taxon>Bacteria</taxon>
        <taxon>Bacillati</taxon>
        <taxon>Actinomycetota</taxon>
        <taxon>Actinomycetes</taxon>
        <taxon>Streptosporangiales</taxon>
        <taxon>Thermomonosporaceae</taxon>
        <taxon>Actinocorallia</taxon>
    </lineage>
</organism>
<evidence type="ECO:0000313" key="1">
    <source>
        <dbReference type="EMBL" id="GAA0955362.1"/>
    </source>
</evidence>
<dbReference type="EMBL" id="BAAAHH010000016">
    <property type="protein sequence ID" value="GAA0955362.1"/>
    <property type="molecule type" value="Genomic_DNA"/>
</dbReference>
<name>A0ABN1RDL3_9ACTN</name>
<dbReference type="InterPro" id="IPR007995">
    <property type="entry name" value="DUF742"/>
</dbReference>
<comment type="caution">
    <text evidence="1">The sequence shown here is derived from an EMBL/GenBank/DDBJ whole genome shotgun (WGS) entry which is preliminary data.</text>
</comment>
<dbReference type="Proteomes" id="UP001500665">
    <property type="component" value="Unassembled WGS sequence"/>
</dbReference>
<dbReference type="PANTHER" id="PTHR36221">
    <property type="entry name" value="DUF742 DOMAIN-CONTAINING PROTEIN"/>
    <property type="match status" value="1"/>
</dbReference>
<gene>
    <name evidence="1" type="ORF">GCM10009550_40060</name>
</gene>
<dbReference type="PANTHER" id="PTHR36221:SF1">
    <property type="entry name" value="DUF742 DOMAIN-CONTAINING PROTEIN"/>
    <property type="match status" value="1"/>
</dbReference>
<sequence>MNYPPQEPEHERWLDESAGPLVRPYVMTSGRLQPVRGEFDLITLVEATGPAPSVAIGLGPEHLSIIRLCQTLMSVAEITAHLDLPTGTVRVLLGDLLDKGLVTVQEPQPEIDMQDLRMYQAVIDGLRAL</sequence>
<evidence type="ECO:0000313" key="2">
    <source>
        <dbReference type="Proteomes" id="UP001500665"/>
    </source>
</evidence>